<name>A0A6B3RJT3_9RHOB</name>
<dbReference type="RefSeq" id="WP_164609630.1">
    <property type="nucleotide sequence ID" value="NZ_JAAIKE010000001.1"/>
</dbReference>
<sequence length="160" mass="17060">MFRNVLMATTALFLANAAYAQDTTVREVAVTADITAISNAEAASFWSNTASDLQNAIVARLVDRTAEDGVRISVDIDELSLANSFQNQLGLEDAVMVGMVNVSSETDNTKFDTYELTVTALTAQAFAVDGTVLEGAFTDTPEYYAALIAAFADGVVTRLK</sequence>
<keyword evidence="1" id="KW-0732">Signal</keyword>
<gene>
    <name evidence="2" type="ORF">G3572_05550</name>
</gene>
<feature type="chain" id="PRO_5025589185" evidence="1">
    <location>
        <begin position="21"/>
        <end position="160"/>
    </location>
</feature>
<comment type="caution">
    <text evidence="2">The sequence shown here is derived from an EMBL/GenBank/DDBJ whole genome shotgun (WGS) entry which is preliminary data.</text>
</comment>
<reference evidence="2 3" key="1">
    <citation type="submission" date="2020-02" db="EMBL/GenBank/DDBJ databases">
        <title>Rhodobacter algicola sp. nov., isolated from microalga culture.</title>
        <authorList>
            <person name="Park C.-Y."/>
        </authorList>
    </citation>
    <scope>NUCLEOTIDE SEQUENCE [LARGE SCALE GENOMIC DNA]</scope>
    <source>
        <strain evidence="2 3">ETT8</strain>
    </source>
</reference>
<accession>A0A6B3RJT3</accession>
<keyword evidence="3" id="KW-1185">Reference proteome</keyword>
<dbReference type="EMBL" id="JAAIKE010000001">
    <property type="protein sequence ID" value="NEX45661.1"/>
    <property type="molecule type" value="Genomic_DNA"/>
</dbReference>
<evidence type="ECO:0000313" key="2">
    <source>
        <dbReference type="EMBL" id="NEX45661.1"/>
    </source>
</evidence>
<protein>
    <submittedName>
        <fullName evidence="2">Uncharacterized protein</fullName>
    </submittedName>
</protein>
<feature type="signal peptide" evidence="1">
    <location>
        <begin position="1"/>
        <end position="20"/>
    </location>
</feature>
<evidence type="ECO:0000256" key="1">
    <source>
        <dbReference type="SAM" id="SignalP"/>
    </source>
</evidence>
<dbReference type="Proteomes" id="UP000481421">
    <property type="component" value="Unassembled WGS sequence"/>
</dbReference>
<evidence type="ECO:0000313" key="3">
    <source>
        <dbReference type="Proteomes" id="UP000481421"/>
    </source>
</evidence>
<proteinExistence type="predicted"/>
<organism evidence="2 3">
    <name type="scientific">Pseudotabrizicola algicola</name>
    <dbReference type="NCBI Taxonomy" id="2709381"/>
    <lineage>
        <taxon>Bacteria</taxon>
        <taxon>Pseudomonadati</taxon>
        <taxon>Pseudomonadota</taxon>
        <taxon>Alphaproteobacteria</taxon>
        <taxon>Rhodobacterales</taxon>
        <taxon>Paracoccaceae</taxon>
        <taxon>Pseudotabrizicola</taxon>
    </lineage>
</organism>
<dbReference type="AlphaFoldDB" id="A0A6B3RJT3"/>